<dbReference type="InterPro" id="IPR011043">
    <property type="entry name" value="Gal_Oxase/kelch_b-propeller"/>
</dbReference>
<dbReference type="SUPFAM" id="SSF50965">
    <property type="entry name" value="Galactose oxidase, central domain"/>
    <property type="match status" value="1"/>
</dbReference>
<reference evidence="2" key="2">
    <citation type="submission" date="2025-08" db="UniProtKB">
        <authorList>
            <consortium name="RefSeq"/>
        </authorList>
    </citation>
    <scope>IDENTIFICATION</scope>
    <source>
        <tissue evidence="2">Etiolated seedlings</tissue>
    </source>
</reference>
<dbReference type="NCBIfam" id="TIGR01640">
    <property type="entry name" value="F_box_assoc_1"/>
    <property type="match status" value="1"/>
</dbReference>
<dbReference type="OrthoDB" id="1414876at2759"/>
<dbReference type="InterPro" id="IPR017451">
    <property type="entry name" value="F-box-assoc_interact_dom"/>
</dbReference>
<dbReference type="PaxDb" id="3827-XP_004498082.1"/>
<protein>
    <submittedName>
        <fullName evidence="2">F-box/kelch-repeat protein At3g23880-like</fullName>
    </submittedName>
</protein>
<dbReference type="KEGG" id="cam:101510473"/>
<proteinExistence type="predicted"/>
<organism evidence="1 2">
    <name type="scientific">Cicer arietinum</name>
    <name type="common">Chickpea</name>
    <name type="synonym">Garbanzo</name>
    <dbReference type="NCBI Taxonomy" id="3827"/>
    <lineage>
        <taxon>Eukaryota</taxon>
        <taxon>Viridiplantae</taxon>
        <taxon>Streptophyta</taxon>
        <taxon>Embryophyta</taxon>
        <taxon>Tracheophyta</taxon>
        <taxon>Spermatophyta</taxon>
        <taxon>Magnoliopsida</taxon>
        <taxon>eudicotyledons</taxon>
        <taxon>Gunneridae</taxon>
        <taxon>Pentapetalae</taxon>
        <taxon>rosids</taxon>
        <taxon>fabids</taxon>
        <taxon>Fabales</taxon>
        <taxon>Fabaceae</taxon>
        <taxon>Papilionoideae</taxon>
        <taxon>50 kb inversion clade</taxon>
        <taxon>NPAAA clade</taxon>
        <taxon>Hologalegina</taxon>
        <taxon>IRL clade</taxon>
        <taxon>Cicereae</taxon>
        <taxon>Cicer</taxon>
    </lineage>
</organism>
<gene>
    <name evidence="2" type="primary">LOC101510473</name>
</gene>
<accession>A0A3Q7YE72</accession>
<dbReference type="InterPro" id="IPR052361">
    <property type="entry name" value="F-box_domain"/>
</dbReference>
<reference evidence="1" key="1">
    <citation type="journal article" date="2013" name="Nat. Biotechnol.">
        <title>Draft genome sequence of chickpea (Cicer arietinum) provides a resource for trait improvement.</title>
        <authorList>
            <person name="Varshney R.K."/>
            <person name="Song C."/>
            <person name="Saxena R.K."/>
            <person name="Azam S."/>
            <person name="Yu S."/>
            <person name="Sharpe A.G."/>
            <person name="Cannon S."/>
            <person name="Baek J."/>
            <person name="Rosen B.D."/>
            <person name="Tar'an B."/>
            <person name="Millan T."/>
            <person name="Zhang X."/>
            <person name="Ramsay L.D."/>
            <person name="Iwata A."/>
            <person name="Wang Y."/>
            <person name="Nelson W."/>
            <person name="Farmer A.D."/>
            <person name="Gaur P.M."/>
            <person name="Soderlund C."/>
            <person name="Penmetsa R.V."/>
            <person name="Xu C."/>
            <person name="Bharti A.K."/>
            <person name="He W."/>
            <person name="Winter P."/>
            <person name="Zhao S."/>
            <person name="Hane J.K."/>
            <person name="Carrasquilla-Garcia N."/>
            <person name="Condie J.A."/>
            <person name="Upadhyaya H.D."/>
            <person name="Luo M.C."/>
            <person name="Thudi M."/>
            <person name="Gowda C.L."/>
            <person name="Singh N.P."/>
            <person name="Lichtenzveig J."/>
            <person name="Gali K.K."/>
            <person name="Rubio J."/>
            <person name="Nadarajan N."/>
            <person name="Dolezel J."/>
            <person name="Bansal K.C."/>
            <person name="Xu X."/>
            <person name="Edwards D."/>
            <person name="Zhang G."/>
            <person name="Kahl G."/>
            <person name="Gil J."/>
            <person name="Singh K.B."/>
            <person name="Datta S.K."/>
            <person name="Jackson S.A."/>
            <person name="Wang J."/>
            <person name="Cook D.R."/>
        </authorList>
    </citation>
    <scope>NUCLEOTIDE SEQUENCE [LARGE SCALE GENOMIC DNA]</scope>
    <source>
        <strain evidence="1">cv. CDC Frontier</strain>
    </source>
</reference>
<dbReference type="PANTHER" id="PTHR31790">
    <property type="entry name" value="OS02G0783600 PROTEIN"/>
    <property type="match status" value="1"/>
</dbReference>
<sequence>LSRLLKNTSITLADDPYLQDLFLHEFHFPGGRRLHVVGSCNGLLCLYGYVSTFNYEEIFLYLWNPATKTLSSKIVFLHDEFNLRKCARDDTPSLDTYWNFWFGYDNSTDTYKIVAFCRKINDVRVYNLGDDVWRNIQSFPVVPFRNFATLSYTHLGINDGAYVSGTVNWLAIRNVCPYNFDLDLVTIDQFVIISLDLSTETYNQFQPPHGFDEVTSVEPTLTILMDSLCFSHDFPGTHFIIWQMKEFGVEESWTQFLKITHQSLPIIESVMENIYATGFFPLCLSENGDTLILAWDEDESAILYNLRDNRGEKTRISNQIQWFCAKNYVESLVSTSSM</sequence>
<evidence type="ECO:0000313" key="2">
    <source>
        <dbReference type="RefSeq" id="XP_027188925.1"/>
    </source>
</evidence>
<dbReference type="AlphaFoldDB" id="A0A3Q7YE72"/>
<dbReference type="PANTHER" id="PTHR31790:SF81">
    <property type="entry name" value="PROTEIN, PUTATIVE-RELATED"/>
    <property type="match status" value="1"/>
</dbReference>
<keyword evidence="1" id="KW-1185">Reference proteome</keyword>
<dbReference type="RefSeq" id="XP_027188925.1">
    <property type="nucleotide sequence ID" value="XM_027333124.1"/>
</dbReference>
<dbReference type="Proteomes" id="UP000087171">
    <property type="component" value="Chromosome Ca4"/>
</dbReference>
<name>A0A3Q7YE72_CICAR</name>
<evidence type="ECO:0000313" key="1">
    <source>
        <dbReference type="Proteomes" id="UP000087171"/>
    </source>
</evidence>
<feature type="non-terminal residue" evidence="2">
    <location>
        <position position="1"/>
    </location>
</feature>